<sequence>MTSTILLRPRPYAQQSGSFALVALLPPPKPVPALPSEIWTGIFEFLSAGSEALWFLLRVCKLFKDLALPLVYARVQLSKISSLHKFTARLLSAEDGWDSIRRVPWSAPGRWVQTLDLSAIACVDALILDSLLVTVFPLIPFLGKLSMNSSNRFTLSGRAMDALGQRQGAANLRVLEGISYVPSGLAAEEPLTKLLRCLPNLEELEVIGRGLDPTEMDFSAISLPDSFLPLQLPCLRTLTIISVYSSSLFLSLLLSPLPALQKLTITPSHDVPPSLSSQFIATHGTSLRSLLLFTPKSWPTRLLPSPHSILCTSPTLRHLSLEKPLPAQLDLPAGNANTHPLQILSIPRPDAEFWSVLDRLLPRLPLLCMVRARDVRWLRKGMGLRAQEAGVQGEMREWKRRLARRRIRMVDAEWNECE</sequence>
<organism evidence="2 3">
    <name type="scientific">Roridomyces roridus</name>
    <dbReference type="NCBI Taxonomy" id="1738132"/>
    <lineage>
        <taxon>Eukaryota</taxon>
        <taxon>Fungi</taxon>
        <taxon>Dikarya</taxon>
        <taxon>Basidiomycota</taxon>
        <taxon>Agaricomycotina</taxon>
        <taxon>Agaricomycetes</taxon>
        <taxon>Agaricomycetidae</taxon>
        <taxon>Agaricales</taxon>
        <taxon>Marasmiineae</taxon>
        <taxon>Mycenaceae</taxon>
        <taxon>Roridomyces</taxon>
    </lineage>
</organism>
<dbReference type="Gene3D" id="3.80.10.10">
    <property type="entry name" value="Ribonuclease Inhibitor"/>
    <property type="match status" value="1"/>
</dbReference>
<dbReference type="Proteomes" id="UP001221142">
    <property type="component" value="Unassembled WGS sequence"/>
</dbReference>
<evidence type="ECO:0008006" key="4">
    <source>
        <dbReference type="Google" id="ProtNLM"/>
    </source>
</evidence>
<accession>A0AAD7FVS9</accession>
<evidence type="ECO:0000313" key="3">
    <source>
        <dbReference type="Proteomes" id="UP001221142"/>
    </source>
</evidence>
<evidence type="ECO:0000313" key="1">
    <source>
        <dbReference type="EMBL" id="KAJ7606823.1"/>
    </source>
</evidence>
<comment type="caution">
    <text evidence="2">The sequence shown here is derived from an EMBL/GenBank/DDBJ whole genome shotgun (WGS) entry which is preliminary data.</text>
</comment>
<name>A0AAD7FVS9_9AGAR</name>
<dbReference type="SUPFAM" id="SSF52047">
    <property type="entry name" value="RNI-like"/>
    <property type="match status" value="1"/>
</dbReference>
<dbReference type="InterPro" id="IPR032675">
    <property type="entry name" value="LRR_dom_sf"/>
</dbReference>
<proteinExistence type="predicted"/>
<reference evidence="2" key="1">
    <citation type="submission" date="2023-03" db="EMBL/GenBank/DDBJ databases">
        <title>Massive genome expansion in bonnet fungi (Mycena s.s.) driven by repeated elements and novel gene families across ecological guilds.</title>
        <authorList>
            <consortium name="Lawrence Berkeley National Laboratory"/>
            <person name="Harder C.B."/>
            <person name="Miyauchi S."/>
            <person name="Viragh M."/>
            <person name="Kuo A."/>
            <person name="Thoen E."/>
            <person name="Andreopoulos B."/>
            <person name="Lu D."/>
            <person name="Skrede I."/>
            <person name="Drula E."/>
            <person name="Henrissat B."/>
            <person name="Morin E."/>
            <person name="Kohler A."/>
            <person name="Barry K."/>
            <person name="LaButti K."/>
            <person name="Morin E."/>
            <person name="Salamov A."/>
            <person name="Lipzen A."/>
            <person name="Mereny Z."/>
            <person name="Hegedus B."/>
            <person name="Baldrian P."/>
            <person name="Stursova M."/>
            <person name="Weitz H."/>
            <person name="Taylor A."/>
            <person name="Grigoriev I.V."/>
            <person name="Nagy L.G."/>
            <person name="Martin F."/>
            <person name="Kauserud H."/>
        </authorList>
    </citation>
    <scope>NUCLEOTIDE SEQUENCE</scope>
    <source>
        <strain evidence="2">9284</strain>
    </source>
</reference>
<dbReference type="AlphaFoldDB" id="A0AAD7FVS9"/>
<evidence type="ECO:0000313" key="2">
    <source>
        <dbReference type="EMBL" id="KAJ7640967.1"/>
    </source>
</evidence>
<keyword evidence="3" id="KW-1185">Reference proteome</keyword>
<dbReference type="EMBL" id="JARKIF010000054">
    <property type="protein sequence ID" value="KAJ7606823.1"/>
    <property type="molecule type" value="Genomic_DNA"/>
</dbReference>
<protein>
    <recommendedName>
        <fullName evidence="4">F-box domain-containing protein</fullName>
    </recommendedName>
</protein>
<gene>
    <name evidence="2" type="ORF">FB45DRAFT_785028</name>
    <name evidence="1" type="ORF">FB45DRAFT_807416</name>
</gene>
<dbReference type="EMBL" id="JARKIF010000004">
    <property type="protein sequence ID" value="KAJ7640967.1"/>
    <property type="molecule type" value="Genomic_DNA"/>
</dbReference>